<feature type="domain" description="Zn(2)-C6 fungal-type" evidence="3">
    <location>
        <begin position="45"/>
        <end position="75"/>
    </location>
</feature>
<dbReference type="GO" id="GO:0008270">
    <property type="term" value="F:zinc ion binding"/>
    <property type="evidence" value="ECO:0007669"/>
    <property type="project" value="InterPro"/>
</dbReference>
<sequence length="736" mass="80267">MPQGFRILLAAQAKPLEEIDGPGPVGPTSAGWGVTKKRRPISKIACNSCRAKKIACDGVQPVCSPCANKVAKCVFRPPDANAALKKMLAERDRDASALVEHLKSLADGEALDFLHKLKSAPDLNTALSSVRCPTGNSGARPEPPAVETISPPVSPGASPSASPPAQWHIESELSVLHPAVYPPLSPVTPGSPAVYGDSCGDPTGHFDGDYLAHHYLSVPNAQFGSNGLYCDARLERLEIGYWTRVPISNALAASVLSLYLTRDHPVLPLFDTELFLADLVEQKTNFCSAFLVSSLLCLACQAYSVTYPETWTLAAALSDEAERLWRAEQSSDSIVTVAACLCLRGVYALRGQDVLCQELALTGRKMAERLHLFGVNPDAPAAAALGAKSAEWTRFAAHVAWGAYNWLTLAALNYLDQPIVYPPNFPIPGDAVGAAHSPASTRDINGQPVPPLDYLPPYMARTFPEACRFFTICQGLANAYFGQCQSPLGPVALAFAEAKYRELLAWSDGLPREMLRGGHSHPHAWILHTWFHCAVLGLFRPFLSDHGAQTLLRSFSSPDGCPQSIFAASLKQLQHLTLTYCLAQPRLTHSPYIGSSLMQALVPMLKEPGSQDWRFYLTVFLRFCEDLYVGHPLYAELAQAALSIAMRHGLMTGAEARDRMTGFWQPRCHHQGSPIQTSISTLVVDFDMALTDVHASRISNVAREFQFLIMFDELTANQDFEQLNWAEAQPAFQDFS</sequence>
<dbReference type="PANTHER" id="PTHR47256:SF1">
    <property type="entry name" value="ZN(II)2CYS6 TRANSCRIPTION FACTOR (EUROFUNG)"/>
    <property type="match status" value="1"/>
</dbReference>
<dbReference type="PROSITE" id="PS00463">
    <property type="entry name" value="ZN2_CY6_FUNGAL_1"/>
    <property type="match status" value="1"/>
</dbReference>
<feature type="region of interest" description="Disordered" evidence="2">
    <location>
        <begin position="128"/>
        <end position="165"/>
    </location>
</feature>
<name>A0A0F7ZTZ8_9HYPO</name>
<dbReference type="OrthoDB" id="10261408at2759"/>
<dbReference type="CDD" id="cd00067">
    <property type="entry name" value="GAL4"/>
    <property type="match status" value="1"/>
</dbReference>
<evidence type="ECO:0000256" key="1">
    <source>
        <dbReference type="ARBA" id="ARBA00023242"/>
    </source>
</evidence>
<proteinExistence type="predicted"/>
<dbReference type="Gene3D" id="4.10.240.10">
    <property type="entry name" value="Zn(2)-C6 fungal-type DNA-binding domain"/>
    <property type="match status" value="1"/>
</dbReference>
<dbReference type="CDD" id="cd12148">
    <property type="entry name" value="fungal_TF_MHR"/>
    <property type="match status" value="1"/>
</dbReference>
<dbReference type="InterPro" id="IPR001138">
    <property type="entry name" value="Zn2Cys6_DnaBD"/>
</dbReference>
<evidence type="ECO:0000313" key="4">
    <source>
        <dbReference type="EMBL" id="KJZ73988.1"/>
    </source>
</evidence>
<dbReference type="PANTHER" id="PTHR47256">
    <property type="entry name" value="ZN(II)2CYS6 TRANSCRIPTION FACTOR (EUROFUNG)-RELATED"/>
    <property type="match status" value="1"/>
</dbReference>
<evidence type="ECO:0000313" key="5">
    <source>
        <dbReference type="Proteomes" id="UP000054481"/>
    </source>
</evidence>
<gene>
    <name evidence="4" type="ORF">HIM_06656</name>
</gene>
<reference evidence="4 5" key="1">
    <citation type="journal article" date="2014" name="Genome Biol. Evol.">
        <title>Comparative genomics and transcriptomics analyses reveal divergent lifestyle features of nematode endoparasitic fungus Hirsutella minnesotensis.</title>
        <authorList>
            <person name="Lai Y."/>
            <person name="Liu K."/>
            <person name="Zhang X."/>
            <person name="Zhang X."/>
            <person name="Li K."/>
            <person name="Wang N."/>
            <person name="Shu C."/>
            <person name="Wu Y."/>
            <person name="Wang C."/>
            <person name="Bushley K.E."/>
            <person name="Xiang M."/>
            <person name="Liu X."/>
        </authorList>
    </citation>
    <scope>NUCLEOTIDE SEQUENCE [LARGE SCALE GENOMIC DNA]</scope>
    <source>
        <strain evidence="4 5">3608</strain>
    </source>
</reference>
<dbReference type="GO" id="GO:0000981">
    <property type="term" value="F:DNA-binding transcription factor activity, RNA polymerase II-specific"/>
    <property type="evidence" value="ECO:0007669"/>
    <property type="project" value="InterPro"/>
</dbReference>
<keyword evidence="1" id="KW-0539">Nucleus</keyword>
<dbReference type="InterPro" id="IPR053187">
    <property type="entry name" value="Notoamide_regulator"/>
</dbReference>
<dbReference type="SMART" id="SM00066">
    <property type="entry name" value="GAL4"/>
    <property type="match status" value="1"/>
</dbReference>
<evidence type="ECO:0000259" key="3">
    <source>
        <dbReference type="PROSITE" id="PS50048"/>
    </source>
</evidence>
<dbReference type="Proteomes" id="UP000054481">
    <property type="component" value="Unassembled WGS sequence"/>
</dbReference>
<dbReference type="Pfam" id="PF00172">
    <property type="entry name" value="Zn_clus"/>
    <property type="match status" value="1"/>
</dbReference>
<dbReference type="InterPro" id="IPR036864">
    <property type="entry name" value="Zn2-C6_fun-type_DNA-bd_sf"/>
</dbReference>
<organism evidence="4 5">
    <name type="scientific">Hirsutella minnesotensis 3608</name>
    <dbReference type="NCBI Taxonomy" id="1043627"/>
    <lineage>
        <taxon>Eukaryota</taxon>
        <taxon>Fungi</taxon>
        <taxon>Dikarya</taxon>
        <taxon>Ascomycota</taxon>
        <taxon>Pezizomycotina</taxon>
        <taxon>Sordariomycetes</taxon>
        <taxon>Hypocreomycetidae</taxon>
        <taxon>Hypocreales</taxon>
        <taxon>Ophiocordycipitaceae</taxon>
        <taxon>Hirsutella</taxon>
    </lineage>
</organism>
<dbReference type="AlphaFoldDB" id="A0A0F7ZTZ8"/>
<keyword evidence="5" id="KW-1185">Reference proteome</keyword>
<dbReference type="PROSITE" id="PS50048">
    <property type="entry name" value="ZN2_CY6_FUNGAL_2"/>
    <property type="match status" value="1"/>
</dbReference>
<evidence type="ECO:0000256" key="2">
    <source>
        <dbReference type="SAM" id="MobiDB-lite"/>
    </source>
</evidence>
<dbReference type="EMBL" id="KQ030530">
    <property type="protein sequence ID" value="KJZ73988.1"/>
    <property type="molecule type" value="Genomic_DNA"/>
</dbReference>
<feature type="compositionally biased region" description="Low complexity" evidence="2">
    <location>
        <begin position="155"/>
        <end position="165"/>
    </location>
</feature>
<accession>A0A0F7ZTZ8</accession>
<protein>
    <recommendedName>
        <fullName evidence="3">Zn(2)-C6 fungal-type domain-containing protein</fullName>
    </recommendedName>
</protein>
<dbReference type="SUPFAM" id="SSF57701">
    <property type="entry name" value="Zn2/Cys6 DNA-binding domain"/>
    <property type="match status" value="1"/>
</dbReference>